<evidence type="ECO:0000256" key="6">
    <source>
        <dbReference type="ARBA" id="ARBA00022679"/>
    </source>
</evidence>
<dbReference type="RefSeq" id="XP_072810365.1">
    <property type="nucleotide sequence ID" value="XM_072954264.1"/>
</dbReference>
<evidence type="ECO:0000256" key="3">
    <source>
        <dbReference type="ARBA" id="ARBA00004477"/>
    </source>
</evidence>
<accession>A0ABM5CP04</accession>
<evidence type="ECO:0000256" key="4">
    <source>
        <dbReference type="ARBA" id="ARBA00010459"/>
    </source>
</evidence>
<keyword evidence="13 17" id="KW-0472">Membrane</keyword>
<dbReference type="InterPro" id="IPR023352">
    <property type="entry name" value="MAPEG-like_dom_sf"/>
</dbReference>
<evidence type="ECO:0000256" key="17">
    <source>
        <dbReference type="SAM" id="Phobius"/>
    </source>
</evidence>
<evidence type="ECO:0000256" key="7">
    <source>
        <dbReference type="ARBA" id="ARBA00022692"/>
    </source>
</evidence>
<keyword evidence="8" id="KW-1000">Mitochondrion outer membrane</keyword>
<dbReference type="Gene3D" id="1.20.120.550">
    <property type="entry name" value="Membrane associated eicosanoid/glutathione metabolism-like domain"/>
    <property type="match status" value="1"/>
</dbReference>
<dbReference type="SUPFAM" id="SSF161084">
    <property type="entry name" value="MAPEG domain-like"/>
    <property type="match status" value="1"/>
</dbReference>
<keyword evidence="18" id="KW-1185">Reference proteome</keyword>
<proteinExistence type="inferred from homology"/>
<dbReference type="Pfam" id="PF01124">
    <property type="entry name" value="MAPEG"/>
    <property type="match status" value="1"/>
</dbReference>
<keyword evidence="10 17" id="KW-1133">Transmembrane helix</keyword>
<organism evidence="18 20">
    <name type="scientific">Vicugna pacos</name>
    <name type="common">Alpaca</name>
    <name type="synonym">Lama pacos</name>
    <dbReference type="NCBI Taxonomy" id="30538"/>
    <lineage>
        <taxon>Eukaryota</taxon>
        <taxon>Metazoa</taxon>
        <taxon>Chordata</taxon>
        <taxon>Craniata</taxon>
        <taxon>Vertebrata</taxon>
        <taxon>Euteleostomi</taxon>
        <taxon>Mammalia</taxon>
        <taxon>Eutheria</taxon>
        <taxon>Laurasiatheria</taxon>
        <taxon>Artiodactyla</taxon>
        <taxon>Tylopoda</taxon>
        <taxon>Camelidae</taxon>
        <taxon>Vicugna</taxon>
    </lineage>
</organism>
<dbReference type="GeneID" id="102541787"/>
<comment type="similarity">
    <text evidence="4">Belongs to the MAPEG family.</text>
</comment>
<dbReference type="InterPro" id="IPR001129">
    <property type="entry name" value="Membr-assoc_MAPEG"/>
</dbReference>
<evidence type="ECO:0000256" key="8">
    <source>
        <dbReference type="ARBA" id="ARBA00022787"/>
    </source>
</evidence>
<keyword evidence="6" id="KW-0808">Transferase</keyword>
<name>A0ABM5CP04_VICPA</name>
<evidence type="ECO:0000256" key="12">
    <source>
        <dbReference type="ARBA" id="ARBA00023128"/>
    </source>
</evidence>
<gene>
    <name evidence="19 20" type="primary">MGST1</name>
</gene>
<evidence type="ECO:0000313" key="19">
    <source>
        <dbReference type="RefSeq" id="XP_072810364.1"/>
    </source>
</evidence>
<evidence type="ECO:0000313" key="18">
    <source>
        <dbReference type="Proteomes" id="UP001652581"/>
    </source>
</evidence>
<comment type="catalytic activity">
    <reaction evidence="16">
        <text>RX + glutathione = an S-substituted glutathione + a halide anion + H(+)</text>
        <dbReference type="Rhea" id="RHEA:16437"/>
        <dbReference type="ChEBI" id="CHEBI:15378"/>
        <dbReference type="ChEBI" id="CHEBI:16042"/>
        <dbReference type="ChEBI" id="CHEBI:17792"/>
        <dbReference type="ChEBI" id="CHEBI:57925"/>
        <dbReference type="ChEBI" id="CHEBI:90779"/>
        <dbReference type="EC" id="2.5.1.18"/>
    </reaction>
    <physiologicalReaction direction="left-to-right" evidence="16">
        <dbReference type="Rhea" id="RHEA:16438"/>
    </physiologicalReaction>
</comment>
<evidence type="ECO:0000313" key="20">
    <source>
        <dbReference type="RefSeq" id="XP_072810365.1"/>
    </source>
</evidence>
<evidence type="ECO:0000256" key="11">
    <source>
        <dbReference type="ARBA" id="ARBA00022990"/>
    </source>
</evidence>
<sequence>MVDLTQLMENEVFMAFASYATIVLSKMMFMSTATAFYRLTRKAFANPEDCTGSGKGENAKKYLRTDDRVERVRRAHLNDLENIVPFLGIGLLYSLSGPDLSMALLHFRLFVGSRIYHTIAYLTPLPQPNRALSFFLGYAVTISMAYRLLRSKLYL</sequence>
<keyword evidence="12" id="KW-0496">Mitochondrion</keyword>
<comment type="subcellular location">
    <subcellularLocation>
        <location evidence="3">Endoplasmic reticulum membrane</location>
        <topology evidence="3">Multi-pass membrane protein</topology>
    </subcellularLocation>
    <subcellularLocation>
        <location evidence="2">Mitochondrion outer membrane</location>
    </subcellularLocation>
</comment>
<reference evidence="19 20" key="1">
    <citation type="submission" date="2025-05" db="UniProtKB">
        <authorList>
            <consortium name="RefSeq"/>
        </authorList>
    </citation>
    <scope>IDENTIFICATION</scope>
</reference>
<feature type="transmembrane region" description="Helical" evidence="17">
    <location>
        <begin position="131"/>
        <end position="149"/>
    </location>
</feature>
<evidence type="ECO:0000256" key="13">
    <source>
        <dbReference type="ARBA" id="ARBA00023136"/>
    </source>
</evidence>
<evidence type="ECO:0000256" key="9">
    <source>
        <dbReference type="ARBA" id="ARBA00022824"/>
    </source>
</evidence>
<keyword evidence="7 17" id="KW-0812">Transmembrane</keyword>
<comment type="subunit">
    <text evidence="14">Homotrimer; The trimer binds only one molecule of glutathione.</text>
</comment>
<dbReference type="EC" id="2.5.1.18" evidence="5"/>
<evidence type="ECO:0000256" key="16">
    <source>
        <dbReference type="ARBA" id="ARBA00049385"/>
    </source>
</evidence>
<dbReference type="PANTHER" id="PTHR10689:SF6">
    <property type="entry name" value="MICROSOMAL GLUTATHIONE S-TRANSFERASE 1"/>
    <property type="match status" value="1"/>
</dbReference>
<protein>
    <recommendedName>
        <fullName evidence="15">Microsomal glutathione S-transferase 1</fullName>
        <ecNumber evidence="5">2.5.1.18</ecNumber>
    </recommendedName>
</protein>
<evidence type="ECO:0000256" key="14">
    <source>
        <dbReference type="ARBA" id="ARBA00038540"/>
    </source>
</evidence>
<comment type="function">
    <text evidence="1">Conjugation of reduced glutathione to a wide number of exogenous and endogenous hydrophobic electrophiles.</text>
</comment>
<dbReference type="InterPro" id="IPR040162">
    <property type="entry name" value="MGST1-like"/>
</dbReference>
<keyword evidence="11" id="KW-0007">Acetylation</keyword>
<evidence type="ECO:0000256" key="15">
    <source>
        <dbReference type="ARBA" id="ARBA00039397"/>
    </source>
</evidence>
<dbReference type="PANTHER" id="PTHR10689">
    <property type="entry name" value="MICROSOMAL GLUTATHIONE S-TRANSFERASE 1"/>
    <property type="match status" value="1"/>
</dbReference>
<evidence type="ECO:0000256" key="1">
    <source>
        <dbReference type="ARBA" id="ARBA00003701"/>
    </source>
</evidence>
<dbReference type="RefSeq" id="XP_072810364.1">
    <property type="nucleotide sequence ID" value="XM_072954263.1"/>
</dbReference>
<evidence type="ECO:0000256" key="2">
    <source>
        <dbReference type="ARBA" id="ARBA00004294"/>
    </source>
</evidence>
<keyword evidence="9" id="KW-0256">Endoplasmic reticulum</keyword>
<feature type="transmembrane region" description="Helical" evidence="17">
    <location>
        <begin position="12"/>
        <end position="37"/>
    </location>
</feature>
<dbReference type="Proteomes" id="UP001652581">
    <property type="component" value="Chromosome 34"/>
</dbReference>
<feature type="transmembrane region" description="Helical" evidence="17">
    <location>
        <begin position="83"/>
        <end position="111"/>
    </location>
</feature>
<evidence type="ECO:0000256" key="10">
    <source>
        <dbReference type="ARBA" id="ARBA00022989"/>
    </source>
</evidence>
<evidence type="ECO:0000256" key="5">
    <source>
        <dbReference type="ARBA" id="ARBA00012452"/>
    </source>
</evidence>